<name>A0ABN6H5N4_9BACT</name>
<accession>A0ABN6H5N4</accession>
<keyword evidence="2" id="KW-1185">Reference proteome</keyword>
<evidence type="ECO:0000313" key="2">
    <source>
        <dbReference type="Proteomes" id="UP001374893"/>
    </source>
</evidence>
<dbReference type="Proteomes" id="UP001374893">
    <property type="component" value="Chromosome"/>
</dbReference>
<dbReference type="RefSeq" id="WP_338689281.1">
    <property type="nucleotide sequence ID" value="NZ_AP024702.1"/>
</dbReference>
<evidence type="ECO:0000313" key="1">
    <source>
        <dbReference type="EMBL" id="BCX47213.1"/>
    </source>
</evidence>
<dbReference type="EMBL" id="AP024702">
    <property type="protein sequence ID" value="BCX47213.1"/>
    <property type="molecule type" value="Genomic_DNA"/>
</dbReference>
<protein>
    <submittedName>
        <fullName evidence="1">GTP-binding protein</fullName>
    </submittedName>
</protein>
<dbReference type="Pfam" id="PF10504">
    <property type="entry name" value="DUF2452"/>
    <property type="match status" value="1"/>
</dbReference>
<reference evidence="1 2" key="1">
    <citation type="submission" date="2021-06" db="EMBL/GenBank/DDBJ databases">
        <title>Complete genome of Haloferula helveola possessing various polysaccharide degrading enzymes.</title>
        <authorList>
            <person name="Takami H."/>
            <person name="Huang C."/>
            <person name="Hamasaki K."/>
        </authorList>
    </citation>
    <scope>NUCLEOTIDE SEQUENCE [LARGE SCALE GENOMIC DNA]</scope>
    <source>
        <strain evidence="1 2">CN-1</strain>
    </source>
</reference>
<organism evidence="1 2">
    <name type="scientific">Haloferula helveola</name>
    <dbReference type="NCBI Taxonomy" id="490095"/>
    <lineage>
        <taxon>Bacteria</taxon>
        <taxon>Pseudomonadati</taxon>
        <taxon>Verrucomicrobiota</taxon>
        <taxon>Verrucomicrobiia</taxon>
        <taxon>Verrucomicrobiales</taxon>
        <taxon>Verrucomicrobiaceae</taxon>
        <taxon>Haloferula</taxon>
    </lineage>
</organism>
<proteinExistence type="predicted"/>
<dbReference type="InterPro" id="IPR019534">
    <property type="entry name" value="DUF2452"/>
</dbReference>
<sequence>MTDSNAGMSDEPNPSAYLPYPVSTLSPRIVPTDLSTFKARGISQVERDLQQKLVELRETYLQAIDHFNWNKLVYEADIQFEPVVGETYHLYETRGRRTLSMIGPDEWPMRHLASVRLNVDRQWQVVEASVKPQELFGTERD</sequence>
<gene>
    <name evidence="1" type="ORF">HAHE_11210</name>
</gene>